<dbReference type="PROSITE" id="PS50110">
    <property type="entry name" value="RESPONSE_REGULATORY"/>
    <property type="match status" value="1"/>
</dbReference>
<organism evidence="4 5">
    <name type="scientific">Deinococcus ficus</name>
    <dbReference type="NCBI Taxonomy" id="317577"/>
    <lineage>
        <taxon>Bacteria</taxon>
        <taxon>Thermotogati</taxon>
        <taxon>Deinococcota</taxon>
        <taxon>Deinococci</taxon>
        <taxon>Deinococcales</taxon>
        <taxon>Deinococcaceae</taxon>
        <taxon>Deinococcus</taxon>
    </lineage>
</organism>
<dbReference type="PANTHER" id="PTHR44591">
    <property type="entry name" value="STRESS RESPONSE REGULATOR PROTEIN 1"/>
    <property type="match status" value="1"/>
</dbReference>
<dbReference type="Proteomes" id="UP000259030">
    <property type="component" value="Plasmid pDFI2"/>
</dbReference>
<keyword evidence="4" id="KW-0614">Plasmid</keyword>
<evidence type="ECO:0000256" key="2">
    <source>
        <dbReference type="PROSITE-ProRule" id="PRU00169"/>
    </source>
</evidence>
<evidence type="ECO:0000256" key="1">
    <source>
        <dbReference type="ARBA" id="ARBA00022553"/>
    </source>
</evidence>
<name>A0A221T1Z0_9DEIO</name>
<reference evidence="4 5" key="1">
    <citation type="submission" date="2017-05" db="EMBL/GenBank/DDBJ databases">
        <title>The complete genome sequence of Deinococcus ficus isolated from the rhizosphere of the Ficus religiosa L. in Taiwan.</title>
        <authorList>
            <person name="Wu K.-M."/>
            <person name="Liao T.-L."/>
            <person name="Liu Y.-M."/>
            <person name="Young C.-C."/>
            <person name="Tsai S.-F."/>
        </authorList>
    </citation>
    <scope>NUCLEOTIDE SEQUENCE [LARGE SCALE GENOMIC DNA]</scope>
    <source>
        <strain evidence="4 5">CC-FR2-10</strain>
        <plasmid evidence="5">pdfi2</plasmid>
    </source>
</reference>
<protein>
    <submittedName>
        <fullName evidence="4">Response regulator</fullName>
    </submittedName>
</protein>
<keyword evidence="1 2" id="KW-0597">Phosphoprotein</keyword>
<dbReference type="SMART" id="SM00448">
    <property type="entry name" value="REC"/>
    <property type="match status" value="1"/>
</dbReference>
<feature type="domain" description="Response regulatory" evidence="3">
    <location>
        <begin position="3"/>
        <end position="121"/>
    </location>
</feature>
<dbReference type="Gene3D" id="3.40.50.2300">
    <property type="match status" value="1"/>
</dbReference>
<evidence type="ECO:0000313" key="5">
    <source>
        <dbReference type="Proteomes" id="UP000259030"/>
    </source>
</evidence>
<evidence type="ECO:0000259" key="3">
    <source>
        <dbReference type="PROSITE" id="PS50110"/>
    </source>
</evidence>
<dbReference type="SUPFAM" id="SSF103196">
    <property type="entry name" value="Roadblock/LC7 domain"/>
    <property type="match status" value="1"/>
</dbReference>
<accession>A0A221T1Z0</accession>
<dbReference type="STRING" id="317577.GCA_000419625_03500"/>
<dbReference type="Pfam" id="PF00072">
    <property type="entry name" value="Response_reg"/>
    <property type="match status" value="1"/>
</dbReference>
<proteinExistence type="predicted"/>
<dbReference type="RefSeq" id="WP_027462378.1">
    <property type="nucleotide sequence ID" value="NZ_CP021083.1"/>
</dbReference>
<feature type="modified residue" description="4-aspartylphosphate" evidence="2">
    <location>
        <position position="54"/>
    </location>
</feature>
<sequence>MPEILIVDDSISVRRALEITLRNNAMQSRSTVSGEEAMELLHSGAYQCDAMLVDVIMPGMSGIDVCRAVKADGRYGGLPVILMSGNVDDEIRSQAREVGADGVLRKPFRSEELMPMVEGILARSGETAGAEAGAPLEEPAGEADVAAEPATSGERIQNAHLDALNEVLQRYEDHPRMLDAVILDREGRPIRQTGTRLPENITTFARFFTNTAGVLGQQMLGEAIQDVTIRYGAHEMVIHSLPGHFVIVLLGEGAHALQA</sequence>
<dbReference type="InterPro" id="IPR011006">
    <property type="entry name" value="CheY-like_superfamily"/>
</dbReference>
<keyword evidence="5" id="KW-1185">Reference proteome</keyword>
<dbReference type="CDD" id="cd00156">
    <property type="entry name" value="REC"/>
    <property type="match status" value="1"/>
</dbReference>
<geneLocation type="plasmid" evidence="5">
    <name>pdfi2</name>
</geneLocation>
<dbReference type="InterPro" id="IPR050595">
    <property type="entry name" value="Bact_response_regulator"/>
</dbReference>
<dbReference type="AlphaFoldDB" id="A0A221T1Z0"/>
<gene>
    <name evidence="4" type="ORF">DFI_17150</name>
</gene>
<dbReference type="InterPro" id="IPR001789">
    <property type="entry name" value="Sig_transdc_resp-reg_receiver"/>
</dbReference>
<dbReference type="SUPFAM" id="SSF52172">
    <property type="entry name" value="CheY-like"/>
    <property type="match status" value="1"/>
</dbReference>
<dbReference type="EMBL" id="CP021083">
    <property type="protein sequence ID" value="ASN82915.1"/>
    <property type="molecule type" value="Genomic_DNA"/>
</dbReference>
<dbReference type="KEGG" id="dfc:DFI_17150"/>
<dbReference type="PANTHER" id="PTHR44591:SF3">
    <property type="entry name" value="RESPONSE REGULATORY DOMAIN-CONTAINING PROTEIN"/>
    <property type="match status" value="1"/>
</dbReference>
<evidence type="ECO:0000313" key="4">
    <source>
        <dbReference type="EMBL" id="ASN82915.1"/>
    </source>
</evidence>
<dbReference type="GO" id="GO:0000160">
    <property type="term" value="P:phosphorelay signal transduction system"/>
    <property type="evidence" value="ECO:0007669"/>
    <property type="project" value="InterPro"/>
</dbReference>